<accession>A0A4C1UBZ8</accession>
<name>A0A4C1UBZ8_EUMVA</name>
<dbReference type="Proteomes" id="UP000299102">
    <property type="component" value="Unassembled WGS sequence"/>
</dbReference>
<comment type="caution">
    <text evidence="1">The sequence shown here is derived from an EMBL/GenBank/DDBJ whole genome shotgun (WGS) entry which is preliminary data.</text>
</comment>
<organism evidence="1 2">
    <name type="scientific">Eumeta variegata</name>
    <name type="common">Bagworm moth</name>
    <name type="synonym">Eumeta japonica</name>
    <dbReference type="NCBI Taxonomy" id="151549"/>
    <lineage>
        <taxon>Eukaryota</taxon>
        <taxon>Metazoa</taxon>
        <taxon>Ecdysozoa</taxon>
        <taxon>Arthropoda</taxon>
        <taxon>Hexapoda</taxon>
        <taxon>Insecta</taxon>
        <taxon>Pterygota</taxon>
        <taxon>Neoptera</taxon>
        <taxon>Endopterygota</taxon>
        <taxon>Lepidoptera</taxon>
        <taxon>Glossata</taxon>
        <taxon>Ditrysia</taxon>
        <taxon>Tineoidea</taxon>
        <taxon>Psychidae</taxon>
        <taxon>Oiketicinae</taxon>
        <taxon>Eumeta</taxon>
    </lineage>
</organism>
<keyword evidence="2" id="KW-1185">Reference proteome</keyword>
<evidence type="ECO:0000313" key="2">
    <source>
        <dbReference type="Proteomes" id="UP000299102"/>
    </source>
</evidence>
<protein>
    <submittedName>
        <fullName evidence="1">Uncharacterized protein</fullName>
    </submittedName>
</protein>
<evidence type="ECO:0000313" key="1">
    <source>
        <dbReference type="EMBL" id="GBP23476.1"/>
    </source>
</evidence>
<sequence length="87" mass="9669">MLRADSPTERRFSRASCWVLFSKPISPFGFRFNLSLAFGYKVHFTLHPSDPRPACKRGGGAILSKVARCAQKARPPPACSPARLRSH</sequence>
<reference evidence="1 2" key="1">
    <citation type="journal article" date="2019" name="Commun. Biol.">
        <title>The bagworm genome reveals a unique fibroin gene that provides high tensile strength.</title>
        <authorList>
            <person name="Kono N."/>
            <person name="Nakamura H."/>
            <person name="Ohtoshi R."/>
            <person name="Tomita M."/>
            <person name="Numata K."/>
            <person name="Arakawa K."/>
        </authorList>
    </citation>
    <scope>NUCLEOTIDE SEQUENCE [LARGE SCALE GENOMIC DNA]</scope>
</reference>
<gene>
    <name evidence="1" type="ORF">EVAR_12755_1</name>
</gene>
<proteinExistence type="predicted"/>
<dbReference type="AlphaFoldDB" id="A0A4C1UBZ8"/>
<dbReference type="EMBL" id="BGZK01000151">
    <property type="protein sequence ID" value="GBP23476.1"/>
    <property type="molecule type" value="Genomic_DNA"/>
</dbReference>